<organism evidence="1">
    <name type="scientific">Siphoviridae sp. ctjfQ5</name>
    <dbReference type="NCBI Taxonomy" id="2823594"/>
    <lineage>
        <taxon>Viruses</taxon>
        <taxon>Duplodnaviria</taxon>
        <taxon>Heunggongvirae</taxon>
        <taxon>Uroviricota</taxon>
        <taxon>Caudoviricetes</taxon>
    </lineage>
</organism>
<reference evidence="1" key="1">
    <citation type="journal article" date="2021" name="Proc. Natl. Acad. Sci. U.S.A.">
        <title>A Catalog of Tens of Thousands of Viruses from Human Metagenomes Reveals Hidden Associations with Chronic Diseases.</title>
        <authorList>
            <person name="Tisza M.J."/>
            <person name="Buck C.B."/>
        </authorList>
    </citation>
    <scope>NUCLEOTIDE SEQUENCE</scope>
    <source>
        <strain evidence="1">CtjfQ5</strain>
    </source>
</reference>
<name>A0A8S5L8M5_9CAUD</name>
<accession>A0A8S5L8M5</accession>
<protein>
    <submittedName>
        <fullName evidence="1">Uncharacterized protein</fullName>
    </submittedName>
</protein>
<dbReference type="EMBL" id="BK014655">
    <property type="protein sequence ID" value="DAD66268.1"/>
    <property type="molecule type" value="Genomic_DNA"/>
</dbReference>
<proteinExistence type="predicted"/>
<evidence type="ECO:0000313" key="1">
    <source>
        <dbReference type="EMBL" id="DAD66268.1"/>
    </source>
</evidence>
<sequence length="231" mass="27541">MNRNTADRIIVKSNARMKLVIDWYYENKHWLDREGFLAPMESGVVELQEEQIEFTFESKNGGVEIAVFSMKKPFLPAVITFQYDPKTQEISEHRFAEHLSEERKVALEFVLGFDRTDWKEATKYHALMLFMAYYREKVKIEQRVERRPAKHKKKKRSAQLRQPLIRRVYTVEEFDKAALPKPEQAKRGYTKPDHEVSVRGHLRRYKSGKVVWIQPSVRYKGRAAHHKEYEL</sequence>